<dbReference type="PROSITE" id="PS50157">
    <property type="entry name" value="ZINC_FINGER_C2H2_2"/>
    <property type="match status" value="2"/>
</dbReference>
<organism evidence="10">
    <name type="scientific">Gaeumannomyces tritici (strain R3-111a-1)</name>
    <name type="common">Wheat and barley take-all root rot fungus</name>
    <name type="synonym">Gaeumannomyces graminis var. tritici</name>
    <dbReference type="NCBI Taxonomy" id="644352"/>
    <lineage>
        <taxon>Eukaryota</taxon>
        <taxon>Fungi</taxon>
        <taxon>Dikarya</taxon>
        <taxon>Ascomycota</taxon>
        <taxon>Pezizomycotina</taxon>
        <taxon>Sordariomycetes</taxon>
        <taxon>Sordariomycetidae</taxon>
        <taxon>Magnaporthales</taxon>
        <taxon>Magnaporthaceae</taxon>
        <taxon>Gaeumannomyces</taxon>
    </lineage>
</organism>
<evidence type="ECO:0000256" key="2">
    <source>
        <dbReference type="ARBA" id="ARBA00022723"/>
    </source>
</evidence>
<evidence type="ECO:0000256" key="5">
    <source>
        <dbReference type="ARBA" id="ARBA00022833"/>
    </source>
</evidence>
<dbReference type="VEuPathDB" id="FungiDB:GGTG_05505"/>
<reference evidence="12" key="1">
    <citation type="submission" date="2010-07" db="EMBL/GenBank/DDBJ databases">
        <title>The genome sequence of Gaeumannomyces graminis var. tritici strain R3-111a-1.</title>
        <authorList>
            <consortium name="The Broad Institute Genome Sequencing Platform"/>
            <person name="Ma L.-J."/>
            <person name="Dead R."/>
            <person name="Young S."/>
            <person name="Zeng Q."/>
            <person name="Koehrsen M."/>
            <person name="Alvarado L."/>
            <person name="Berlin A."/>
            <person name="Chapman S.B."/>
            <person name="Chen Z."/>
            <person name="Freedman E."/>
            <person name="Gellesch M."/>
            <person name="Goldberg J."/>
            <person name="Griggs A."/>
            <person name="Gujja S."/>
            <person name="Heilman E.R."/>
            <person name="Heiman D."/>
            <person name="Hepburn T."/>
            <person name="Howarth C."/>
            <person name="Jen D."/>
            <person name="Larson L."/>
            <person name="Mehta T."/>
            <person name="Neiman D."/>
            <person name="Pearson M."/>
            <person name="Roberts A."/>
            <person name="Saif S."/>
            <person name="Shea T."/>
            <person name="Shenoy N."/>
            <person name="Sisk P."/>
            <person name="Stolte C."/>
            <person name="Sykes S."/>
            <person name="Walk T."/>
            <person name="White J."/>
            <person name="Yandava C."/>
            <person name="Haas B."/>
            <person name="Nusbaum C."/>
            <person name="Birren B."/>
        </authorList>
    </citation>
    <scope>NUCLEOTIDE SEQUENCE [LARGE SCALE GENOMIC DNA]</scope>
    <source>
        <strain evidence="12">R3-111a-1</strain>
    </source>
</reference>
<evidence type="ECO:0000256" key="4">
    <source>
        <dbReference type="ARBA" id="ARBA00022771"/>
    </source>
</evidence>
<evidence type="ECO:0000259" key="9">
    <source>
        <dbReference type="PROSITE" id="PS50157"/>
    </source>
</evidence>
<accession>J3NW42</accession>
<dbReference type="GO" id="GO:0008270">
    <property type="term" value="F:zinc ion binding"/>
    <property type="evidence" value="ECO:0007669"/>
    <property type="project" value="UniProtKB-KW"/>
</dbReference>
<dbReference type="STRING" id="644352.J3NW42"/>
<evidence type="ECO:0000313" key="10">
    <source>
        <dbReference type="EMBL" id="EJT75572.1"/>
    </source>
</evidence>
<evidence type="ECO:0000256" key="7">
    <source>
        <dbReference type="PROSITE-ProRule" id="PRU00042"/>
    </source>
</evidence>
<keyword evidence="4 7" id="KW-0863">Zinc-finger</keyword>
<keyword evidence="2" id="KW-0479">Metal-binding</keyword>
<proteinExistence type="predicted"/>
<feature type="domain" description="C2H2-type" evidence="9">
    <location>
        <begin position="116"/>
        <end position="145"/>
    </location>
</feature>
<dbReference type="Proteomes" id="UP000006039">
    <property type="component" value="Unassembled WGS sequence"/>
</dbReference>
<comment type="subcellular location">
    <subcellularLocation>
        <location evidence="1">Nucleus</location>
    </subcellularLocation>
</comment>
<evidence type="ECO:0000256" key="6">
    <source>
        <dbReference type="ARBA" id="ARBA00023242"/>
    </source>
</evidence>
<dbReference type="EnsemblFungi" id="EJT75572">
    <property type="protein sequence ID" value="EJT75572"/>
    <property type="gene ID" value="GGTG_05505"/>
</dbReference>
<dbReference type="OrthoDB" id="6077919at2759"/>
<feature type="region of interest" description="Disordered" evidence="8">
    <location>
        <begin position="39"/>
        <end position="61"/>
    </location>
</feature>
<dbReference type="Gene3D" id="3.30.160.60">
    <property type="entry name" value="Classic Zinc Finger"/>
    <property type="match status" value="2"/>
</dbReference>
<dbReference type="PROSITE" id="PS00028">
    <property type="entry name" value="ZINC_FINGER_C2H2_1"/>
    <property type="match status" value="2"/>
</dbReference>
<dbReference type="InterPro" id="IPR050888">
    <property type="entry name" value="ZnF_C2H2-type_TF"/>
</dbReference>
<dbReference type="EMBL" id="GL385397">
    <property type="protein sequence ID" value="EJT75572.1"/>
    <property type="molecule type" value="Genomic_DNA"/>
</dbReference>
<evidence type="ECO:0000256" key="1">
    <source>
        <dbReference type="ARBA" id="ARBA00004123"/>
    </source>
</evidence>
<sequence length="297" mass="33381">MFFQSYQSFFELLPAVFCNPRLGTRLAKSLATDLSVFLKPPKPPRGGTARRKPTQITNHQPDTTMASCWDCGKHFRAGLKAVRNHQSATRCAECRRCDDKFDNARARLEHEITDHYHCEDCDRDFTNANNARMHLRSKAHGGGSIECPVCSKAYTTATGVVSHLEGGACPNARHLSRDTLYGFMCISDPGGLVCKKLIGWHGEAKYEATDRTWNGHGYECYVCHRQFGQLQSLNQHLSSPAHQQAYYHCPKSTCRVEFKTMASFINHLESESCGYLRFSDVQKQATLMMGGGRLLGY</sequence>
<dbReference type="GeneID" id="20345963"/>
<evidence type="ECO:0000313" key="11">
    <source>
        <dbReference type="EnsemblFungi" id="EJT75572"/>
    </source>
</evidence>
<protein>
    <recommendedName>
        <fullName evidence="9">C2H2-type domain-containing protein</fullName>
    </recommendedName>
</protein>
<evidence type="ECO:0000256" key="8">
    <source>
        <dbReference type="SAM" id="MobiDB-lite"/>
    </source>
</evidence>
<gene>
    <name evidence="11" type="primary">20345963</name>
    <name evidence="10" type="ORF">GGTG_05505</name>
</gene>
<reference evidence="10" key="3">
    <citation type="submission" date="2010-09" db="EMBL/GenBank/DDBJ databases">
        <title>Annotation of Gaeumannomyces graminis var. tritici R3-111a-1.</title>
        <authorList>
            <consortium name="The Broad Institute Genome Sequencing Platform"/>
            <person name="Ma L.-J."/>
            <person name="Dead R."/>
            <person name="Young S.K."/>
            <person name="Zeng Q."/>
            <person name="Gargeya S."/>
            <person name="Fitzgerald M."/>
            <person name="Haas B."/>
            <person name="Abouelleil A."/>
            <person name="Alvarado L."/>
            <person name="Arachchi H.M."/>
            <person name="Berlin A."/>
            <person name="Brown A."/>
            <person name="Chapman S.B."/>
            <person name="Chen Z."/>
            <person name="Dunbar C."/>
            <person name="Freedman E."/>
            <person name="Gearin G."/>
            <person name="Gellesch M."/>
            <person name="Goldberg J."/>
            <person name="Griggs A."/>
            <person name="Gujja S."/>
            <person name="Heiman D."/>
            <person name="Howarth C."/>
            <person name="Larson L."/>
            <person name="Lui A."/>
            <person name="MacDonald P.J.P."/>
            <person name="Mehta T."/>
            <person name="Montmayeur A."/>
            <person name="Murphy C."/>
            <person name="Neiman D."/>
            <person name="Pearson M."/>
            <person name="Priest M."/>
            <person name="Roberts A."/>
            <person name="Saif S."/>
            <person name="Shea T."/>
            <person name="Shenoy N."/>
            <person name="Sisk P."/>
            <person name="Stolte C."/>
            <person name="Sykes S."/>
            <person name="Yandava C."/>
            <person name="Wortman J."/>
            <person name="Nusbaum C."/>
            <person name="Birren B."/>
        </authorList>
    </citation>
    <scope>NUCLEOTIDE SEQUENCE</scope>
    <source>
        <strain evidence="10">R3-111a-1</strain>
    </source>
</reference>
<keyword evidence="12" id="KW-1185">Reference proteome</keyword>
<dbReference type="SUPFAM" id="SSF57667">
    <property type="entry name" value="beta-beta-alpha zinc fingers"/>
    <property type="match status" value="1"/>
</dbReference>
<keyword evidence="3" id="KW-0677">Repeat</keyword>
<dbReference type="GO" id="GO:0005634">
    <property type="term" value="C:nucleus"/>
    <property type="evidence" value="ECO:0007669"/>
    <property type="project" value="UniProtKB-SubCell"/>
</dbReference>
<reference evidence="11" key="4">
    <citation type="journal article" date="2015" name="G3 (Bethesda)">
        <title>Genome sequences of three phytopathogenic species of the Magnaporthaceae family of fungi.</title>
        <authorList>
            <person name="Okagaki L.H."/>
            <person name="Nunes C.C."/>
            <person name="Sailsbery J."/>
            <person name="Clay B."/>
            <person name="Brown D."/>
            <person name="John T."/>
            <person name="Oh Y."/>
            <person name="Young N."/>
            <person name="Fitzgerald M."/>
            <person name="Haas B.J."/>
            <person name="Zeng Q."/>
            <person name="Young S."/>
            <person name="Adiconis X."/>
            <person name="Fan L."/>
            <person name="Levin J.Z."/>
            <person name="Mitchell T.K."/>
            <person name="Okubara P.A."/>
            <person name="Farman M.L."/>
            <person name="Kohn L.M."/>
            <person name="Birren B."/>
            <person name="Ma L.-J."/>
            <person name="Dean R.A."/>
        </authorList>
    </citation>
    <scope>NUCLEOTIDE SEQUENCE</scope>
    <source>
        <strain evidence="11">R3-111a-1</strain>
    </source>
</reference>
<dbReference type="InterPro" id="IPR036236">
    <property type="entry name" value="Znf_C2H2_sf"/>
</dbReference>
<dbReference type="SMART" id="SM00355">
    <property type="entry name" value="ZnF_C2H2"/>
    <property type="match status" value="5"/>
</dbReference>
<dbReference type="RefSeq" id="XP_009221572.1">
    <property type="nucleotide sequence ID" value="XM_009223308.1"/>
</dbReference>
<keyword evidence="5" id="KW-0862">Zinc</keyword>
<dbReference type="InterPro" id="IPR013087">
    <property type="entry name" value="Znf_C2H2_type"/>
</dbReference>
<evidence type="ECO:0000256" key="3">
    <source>
        <dbReference type="ARBA" id="ARBA00022737"/>
    </source>
</evidence>
<dbReference type="PANTHER" id="PTHR24406">
    <property type="entry name" value="TRANSCRIPTIONAL REPRESSOR CTCFL-RELATED"/>
    <property type="match status" value="1"/>
</dbReference>
<evidence type="ECO:0000313" key="12">
    <source>
        <dbReference type="Proteomes" id="UP000006039"/>
    </source>
</evidence>
<dbReference type="AlphaFoldDB" id="J3NW42"/>
<name>J3NW42_GAET3</name>
<reference evidence="11" key="5">
    <citation type="submission" date="2018-04" db="UniProtKB">
        <authorList>
            <consortium name="EnsemblFungi"/>
        </authorList>
    </citation>
    <scope>IDENTIFICATION</scope>
    <source>
        <strain evidence="11">R3-111a-1</strain>
    </source>
</reference>
<dbReference type="Pfam" id="PF12874">
    <property type="entry name" value="zf-met"/>
    <property type="match status" value="2"/>
</dbReference>
<feature type="domain" description="C2H2-type" evidence="9">
    <location>
        <begin position="218"/>
        <end position="242"/>
    </location>
</feature>
<dbReference type="eggNOG" id="KOG1721">
    <property type="taxonomic scope" value="Eukaryota"/>
</dbReference>
<dbReference type="HOGENOM" id="CLU_075838_0_0_1"/>
<reference evidence="10" key="2">
    <citation type="submission" date="2010-07" db="EMBL/GenBank/DDBJ databases">
        <authorList>
            <consortium name="The Broad Institute Genome Sequencing Platform"/>
            <consortium name="Broad Institute Genome Sequencing Center for Infectious Disease"/>
            <person name="Ma L.-J."/>
            <person name="Dead R."/>
            <person name="Young S."/>
            <person name="Zeng Q."/>
            <person name="Koehrsen M."/>
            <person name="Alvarado L."/>
            <person name="Berlin A."/>
            <person name="Chapman S.B."/>
            <person name="Chen Z."/>
            <person name="Freedman E."/>
            <person name="Gellesch M."/>
            <person name="Goldberg J."/>
            <person name="Griggs A."/>
            <person name="Gujja S."/>
            <person name="Heilman E.R."/>
            <person name="Heiman D."/>
            <person name="Hepburn T."/>
            <person name="Howarth C."/>
            <person name="Jen D."/>
            <person name="Larson L."/>
            <person name="Mehta T."/>
            <person name="Neiman D."/>
            <person name="Pearson M."/>
            <person name="Roberts A."/>
            <person name="Saif S."/>
            <person name="Shea T."/>
            <person name="Shenoy N."/>
            <person name="Sisk P."/>
            <person name="Stolte C."/>
            <person name="Sykes S."/>
            <person name="Walk T."/>
            <person name="White J."/>
            <person name="Yandava C."/>
            <person name="Haas B."/>
            <person name="Nusbaum C."/>
            <person name="Birren B."/>
        </authorList>
    </citation>
    <scope>NUCLEOTIDE SEQUENCE</scope>
    <source>
        <strain evidence="10">R3-111a-1</strain>
    </source>
</reference>
<keyword evidence="6" id="KW-0539">Nucleus</keyword>